<organism evidence="2 3">
    <name type="scientific">Halococcus thailandensis JCM 13552</name>
    <dbReference type="NCBI Taxonomy" id="1227457"/>
    <lineage>
        <taxon>Archaea</taxon>
        <taxon>Methanobacteriati</taxon>
        <taxon>Methanobacteriota</taxon>
        <taxon>Stenosarchaea group</taxon>
        <taxon>Halobacteria</taxon>
        <taxon>Halobacteriales</taxon>
        <taxon>Halococcaceae</taxon>
        <taxon>Halococcus</taxon>
    </lineage>
</organism>
<dbReference type="Proteomes" id="UP000011680">
    <property type="component" value="Unassembled WGS sequence"/>
</dbReference>
<keyword evidence="3" id="KW-1185">Reference proteome</keyword>
<feature type="compositionally biased region" description="Basic and acidic residues" evidence="1">
    <location>
        <begin position="17"/>
        <end position="37"/>
    </location>
</feature>
<name>M0NI62_9EURY</name>
<dbReference type="PATRIC" id="fig|1227457.3.peg.50"/>
<evidence type="ECO:0000256" key="1">
    <source>
        <dbReference type="SAM" id="MobiDB-lite"/>
    </source>
</evidence>
<reference evidence="2 3" key="1">
    <citation type="journal article" date="2014" name="PLoS Genet.">
        <title>Phylogenetically driven sequencing of extremely halophilic archaea reveals strategies for static and dynamic osmo-response.</title>
        <authorList>
            <person name="Becker E.A."/>
            <person name="Seitzer P.M."/>
            <person name="Tritt A."/>
            <person name="Larsen D."/>
            <person name="Krusor M."/>
            <person name="Yao A.I."/>
            <person name="Wu D."/>
            <person name="Madern D."/>
            <person name="Eisen J.A."/>
            <person name="Darling A.E."/>
            <person name="Facciotti M.T."/>
        </authorList>
    </citation>
    <scope>NUCLEOTIDE SEQUENCE [LARGE SCALE GENOMIC DNA]</scope>
    <source>
        <strain evidence="2 3">JCM 13552</strain>
    </source>
</reference>
<dbReference type="AlphaFoldDB" id="M0NI62"/>
<proteinExistence type="predicted"/>
<protein>
    <submittedName>
        <fullName evidence="2">Uncharacterized protein</fullName>
    </submittedName>
</protein>
<dbReference type="EMBL" id="AOMF01000015">
    <property type="protein sequence ID" value="EMA56799.1"/>
    <property type="molecule type" value="Genomic_DNA"/>
</dbReference>
<sequence length="63" mass="6923">MAPKTTADGDEAQTGERCAECGKRTETDDFDRREIHEPGCPNTPGTTDPYAHEDDKEVDTTPL</sequence>
<gene>
    <name evidence="2" type="ORF">C451_00295</name>
</gene>
<evidence type="ECO:0000313" key="3">
    <source>
        <dbReference type="Proteomes" id="UP000011680"/>
    </source>
</evidence>
<feature type="region of interest" description="Disordered" evidence="1">
    <location>
        <begin position="1"/>
        <end position="63"/>
    </location>
</feature>
<dbReference type="STRING" id="1227457.C451_00295"/>
<comment type="caution">
    <text evidence="2">The sequence shown here is derived from an EMBL/GenBank/DDBJ whole genome shotgun (WGS) entry which is preliminary data.</text>
</comment>
<dbReference type="RefSeq" id="WP_007736410.1">
    <property type="nucleotide sequence ID" value="NZ_AOMF01000015.1"/>
</dbReference>
<accession>M0NI62</accession>
<evidence type="ECO:0000313" key="2">
    <source>
        <dbReference type="EMBL" id="EMA56799.1"/>
    </source>
</evidence>
<feature type="compositionally biased region" description="Basic and acidic residues" evidence="1">
    <location>
        <begin position="50"/>
        <end position="63"/>
    </location>
</feature>